<keyword evidence="12" id="KW-1185">Reference proteome</keyword>
<comment type="caution">
    <text evidence="11">The sequence shown here is derived from an EMBL/GenBank/DDBJ whole genome shotgun (WGS) entry which is preliminary data.</text>
</comment>
<feature type="region of interest" description="Disordered" evidence="9">
    <location>
        <begin position="28"/>
        <end position="79"/>
    </location>
</feature>
<feature type="domain" description="Dof-type" evidence="10">
    <location>
        <begin position="177"/>
        <end position="231"/>
    </location>
</feature>
<keyword evidence="6" id="KW-0804">Transcription</keyword>
<dbReference type="InterPro" id="IPR045174">
    <property type="entry name" value="Dof"/>
</dbReference>
<evidence type="ECO:0000256" key="5">
    <source>
        <dbReference type="ARBA" id="ARBA00023125"/>
    </source>
</evidence>
<dbReference type="PROSITE" id="PS50884">
    <property type="entry name" value="ZF_DOF_2"/>
    <property type="match status" value="1"/>
</dbReference>
<dbReference type="Pfam" id="PF02701">
    <property type="entry name" value="Zn_ribbon_Dof"/>
    <property type="match status" value="1"/>
</dbReference>
<evidence type="ECO:0000256" key="1">
    <source>
        <dbReference type="ARBA" id="ARBA00022723"/>
    </source>
</evidence>
<evidence type="ECO:0000256" key="6">
    <source>
        <dbReference type="ARBA" id="ARBA00023163"/>
    </source>
</evidence>
<dbReference type="PANTHER" id="PTHR31089:SF78">
    <property type="entry name" value="CYCLIC DOF FACTOR 5"/>
    <property type="match status" value="1"/>
</dbReference>
<feature type="compositionally biased region" description="Basic and acidic residues" evidence="9">
    <location>
        <begin position="144"/>
        <end position="158"/>
    </location>
</feature>
<sequence length="531" mass="57890">MSDMAIKLFGKTIPLQLNQQEDVSCAANKYESSSGTPPGSEDCCDNTTTATSSHENHRSHKERREQEGNNRNVSVNYNRPQATYQYFTVTFHSETVSKIDPDETSGEEIANDKHEAVTSNQINKDSKGPTSSGIKESPETTTSAERETSSLKSSKNEEQSETSISQEKTLKKPDKIIPCPRCNSMDTKFCYYNNYNVNQPRHFCKNCQRYWTAGGTMRNVPVGAGRRKNKSSSASHYRHLMVSEALRTAQVHAMNGFHNPALGNNSTVLTFGSDSPLCESVASVLNLSEKTQNSVRNGYHRPERRIIVSCGGTGGDGDDHSSVSSATASNSSEKGCNGTSREAVNRDYQSFPPQVPCFPGPPWPYPWNSAMSPPTVCPSGYPVSFYPAPTYWGCAVPSPWNVPPCASSPSASLNHGIQSYSPTSPLGKHSRDGDILNPPCLEEPSRDGTKSETGVFVPKTLRIDDPSEAAKSSIWATLGITSEKSNSINGGGLFKGFQSEKKDRNYMAGTASVLQANPAAFSRFLNFHENT</sequence>
<dbReference type="EMBL" id="VDCV01000008">
    <property type="protein sequence ID" value="KAB5544512.1"/>
    <property type="molecule type" value="Genomic_DNA"/>
</dbReference>
<dbReference type="AlphaFoldDB" id="A0A5N5LPH6"/>
<evidence type="ECO:0000256" key="7">
    <source>
        <dbReference type="ARBA" id="ARBA00023242"/>
    </source>
</evidence>
<protein>
    <recommendedName>
        <fullName evidence="10">Dof-type domain-containing protein</fullName>
    </recommendedName>
</protein>
<proteinExistence type="predicted"/>
<dbReference type="InterPro" id="IPR003851">
    <property type="entry name" value="Znf_Dof"/>
</dbReference>
<feature type="region of interest" description="Disordered" evidence="9">
    <location>
        <begin position="99"/>
        <end position="169"/>
    </location>
</feature>
<keyword evidence="3" id="KW-0862">Zinc</keyword>
<keyword evidence="5 8" id="KW-0238">DNA-binding</keyword>
<evidence type="ECO:0000259" key="10">
    <source>
        <dbReference type="PROSITE" id="PS50884"/>
    </source>
</evidence>
<evidence type="ECO:0000256" key="8">
    <source>
        <dbReference type="PROSITE-ProRule" id="PRU00071"/>
    </source>
</evidence>
<evidence type="ECO:0000256" key="3">
    <source>
        <dbReference type="ARBA" id="ARBA00022833"/>
    </source>
</evidence>
<feature type="compositionally biased region" description="Low complexity" evidence="9">
    <location>
        <begin position="322"/>
        <end position="332"/>
    </location>
</feature>
<keyword evidence="4" id="KW-0805">Transcription regulation</keyword>
<evidence type="ECO:0000256" key="4">
    <source>
        <dbReference type="ARBA" id="ARBA00023015"/>
    </source>
</evidence>
<name>A0A5N5LPH6_9ROSI</name>
<evidence type="ECO:0000256" key="9">
    <source>
        <dbReference type="SAM" id="MobiDB-lite"/>
    </source>
</evidence>
<dbReference type="GO" id="GO:0003677">
    <property type="term" value="F:DNA binding"/>
    <property type="evidence" value="ECO:0007669"/>
    <property type="project" value="UniProtKB-UniRule"/>
</dbReference>
<feature type="compositionally biased region" description="Polar residues" evidence="9">
    <location>
        <begin position="117"/>
        <end position="134"/>
    </location>
</feature>
<dbReference type="GO" id="GO:0003700">
    <property type="term" value="F:DNA-binding transcription factor activity"/>
    <property type="evidence" value="ECO:0007669"/>
    <property type="project" value="InterPro"/>
</dbReference>
<feature type="compositionally biased region" description="Polar residues" evidence="9">
    <location>
        <begin position="69"/>
        <end position="79"/>
    </location>
</feature>
<keyword evidence="1" id="KW-0479">Metal-binding</keyword>
<gene>
    <name evidence="11" type="ORF">DKX38_012624</name>
</gene>
<evidence type="ECO:0000313" key="11">
    <source>
        <dbReference type="EMBL" id="KAB5544512.1"/>
    </source>
</evidence>
<feature type="region of interest" description="Disordered" evidence="9">
    <location>
        <begin position="309"/>
        <end position="341"/>
    </location>
</feature>
<keyword evidence="7 8" id="KW-0539">Nucleus</keyword>
<evidence type="ECO:0000313" key="12">
    <source>
        <dbReference type="Proteomes" id="UP000326939"/>
    </source>
</evidence>
<comment type="subcellular location">
    <subcellularLocation>
        <location evidence="8">Nucleus</location>
    </subcellularLocation>
</comment>
<evidence type="ECO:0000256" key="2">
    <source>
        <dbReference type="ARBA" id="ARBA00022771"/>
    </source>
</evidence>
<dbReference type="Proteomes" id="UP000326939">
    <property type="component" value="Chromosome 8"/>
</dbReference>
<reference evidence="12" key="1">
    <citation type="journal article" date="2019" name="Gigascience">
        <title>De novo genome assembly of the endangered Acer yangbiense, a plant species with extremely small populations endemic to Yunnan Province, China.</title>
        <authorList>
            <person name="Yang J."/>
            <person name="Wariss H.M."/>
            <person name="Tao L."/>
            <person name="Zhang R."/>
            <person name="Yun Q."/>
            <person name="Hollingsworth P."/>
            <person name="Dao Z."/>
            <person name="Luo G."/>
            <person name="Guo H."/>
            <person name="Ma Y."/>
            <person name="Sun W."/>
        </authorList>
    </citation>
    <scope>NUCLEOTIDE SEQUENCE [LARGE SCALE GENOMIC DNA]</scope>
    <source>
        <strain evidence="12">cv. br00</strain>
    </source>
</reference>
<dbReference type="PROSITE" id="PS01361">
    <property type="entry name" value="ZF_DOF_1"/>
    <property type="match status" value="1"/>
</dbReference>
<dbReference type="PANTHER" id="PTHR31089">
    <property type="entry name" value="CYCLIC DOF FACTOR 2"/>
    <property type="match status" value="1"/>
</dbReference>
<keyword evidence="2 8" id="KW-0863">Zinc-finger</keyword>
<organism evidence="11 12">
    <name type="scientific">Salix brachista</name>
    <dbReference type="NCBI Taxonomy" id="2182728"/>
    <lineage>
        <taxon>Eukaryota</taxon>
        <taxon>Viridiplantae</taxon>
        <taxon>Streptophyta</taxon>
        <taxon>Embryophyta</taxon>
        <taxon>Tracheophyta</taxon>
        <taxon>Spermatophyta</taxon>
        <taxon>Magnoliopsida</taxon>
        <taxon>eudicotyledons</taxon>
        <taxon>Gunneridae</taxon>
        <taxon>Pentapetalae</taxon>
        <taxon>rosids</taxon>
        <taxon>fabids</taxon>
        <taxon>Malpighiales</taxon>
        <taxon>Salicaceae</taxon>
        <taxon>Saliceae</taxon>
        <taxon>Salix</taxon>
    </lineage>
</organism>
<accession>A0A5N5LPH6</accession>
<dbReference type="GO" id="GO:0008270">
    <property type="term" value="F:zinc ion binding"/>
    <property type="evidence" value="ECO:0007669"/>
    <property type="project" value="UniProtKB-KW"/>
</dbReference>
<dbReference type="GO" id="GO:0005634">
    <property type="term" value="C:nucleus"/>
    <property type="evidence" value="ECO:0007669"/>
    <property type="project" value="UniProtKB-SubCell"/>
</dbReference>